<dbReference type="SFLD" id="SFLDF00314">
    <property type="entry name" value="L-lysine_2_3-aminomutase_(yjeK"/>
    <property type="match status" value="1"/>
</dbReference>
<dbReference type="AlphaFoldDB" id="A0A3N1Y8U5"/>
<keyword evidence="8 14" id="KW-0479">Metal-binding</keyword>
<evidence type="ECO:0000259" key="16">
    <source>
        <dbReference type="PROSITE" id="PS51918"/>
    </source>
</evidence>
<feature type="binding site" evidence="14">
    <location>
        <position position="122"/>
    </location>
    <ligand>
        <name>[4Fe-4S] cluster</name>
        <dbReference type="ChEBI" id="CHEBI:49883"/>
        <note>4Fe-4S-S-AdoMet</note>
    </ligand>
</feature>
<evidence type="ECO:0000256" key="9">
    <source>
        <dbReference type="ARBA" id="ARBA00022898"/>
    </source>
</evidence>
<feature type="binding site" evidence="14">
    <location>
        <position position="115"/>
    </location>
    <ligand>
        <name>[4Fe-4S] cluster</name>
        <dbReference type="ChEBI" id="CHEBI:49883"/>
        <note>4Fe-4S-S-AdoMet</note>
    </ligand>
</feature>
<comment type="cofactor">
    <cofactor evidence="3">
        <name>[4Fe-4S] cluster</name>
        <dbReference type="ChEBI" id="CHEBI:49883"/>
    </cofactor>
</comment>
<evidence type="ECO:0000256" key="12">
    <source>
        <dbReference type="ARBA" id="ARBA00023235"/>
    </source>
</evidence>
<feature type="domain" description="Radical SAM core" evidence="16">
    <location>
        <begin position="101"/>
        <end position="320"/>
    </location>
</feature>
<keyword evidence="12" id="KW-0413">Isomerase</keyword>
<dbReference type="PANTHER" id="PTHR30538:SF1">
    <property type="entry name" value="L-LYSINE 2,3-AMINOMUTASE"/>
    <property type="match status" value="1"/>
</dbReference>
<evidence type="ECO:0000256" key="15">
    <source>
        <dbReference type="PIRSR" id="PIRSR603739-50"/>
    </source>
</evidence>
<gene>
    <name evidence="17" type="ORF">EDC57_1097</name>
</gene>
<dbReference type="OrthoDB" id="9770937at2"/>
<evidence type="ECO:0000256" key="2">
    <source>
        <dbReference type="ARBA" id="ARBA00001933"/>
    </source>
</evidence>
<proteinExistence type="inferred from homology"/>
<dbReference type="Pfam" id="PF04055">
    <property type="entry name" value="Radical_SAM"/>
    <property type="match status" value="1"/>
</dbReference>
<comment type="catalytic activity">
    <reaction evidence="1">
        <text>L-lysine = D-beta-lysine</text>
        <dbReference type="Rhea" id="RHEA:44148"/>
        <dbReference type="ChEBI" id="CHEBI:32551"/>
        <dbReference type="ChEBI" id="CHEBI:84138"/>
    </reaction>
</comment>
<dbReference type="InterPro" id="IPR007197">
    <property type="entry name" value="rSAM"/>
</dbReference>
<sequence>MTGAAPAVGDWRRALAAALRTPEALRAAAGLGAPAEAERAAAADFPVRVTATVLERIRRGDPADPVLAQFLPAAAELAPVPGFVDDPVGDLAARRGPGLLQKYRGRLLVMPTTACAVHCRYCFRRHYPHRDGARPEAVAARLRADPGLHEVILSGGDPLVLPDPPLRRLLAAVDGVATVRRIRIHTRVPVVLPARIGAPLVAMLSALRARCVVVLHVNHAAELGPDAAAALAALRGGGVVLLNQAVLLRGVNDSVPALAALSEALLDHGVLPYYLHQLDPVRGAAHFGVPDAEALALHRALRARLPGYLVPRLVREVPGDAAKRELAAAVEAADASRL</sequence>
<keyword evidence="7" id="KW-0949">S-adenosyl-L-methionine</keyword>
<dbReference type="SFLD" id="SFLDS00029">
    <property type="entry name" value="Radical_SAM"/>
    <property type="match status" value="1"/>
</dbReference>
<dbReference type="EMBL" id="RJVI01000001">
    <property type="protein sequence ID" value="ROR35180.1"/>
    <property type="molecule type" value="Genomic_DNA"/>
</dbReference>
<keyword evidence="9 15" id="KW-0663">Pyridoxal phosphate</keyword>
<dbReference type="GO" id="GO:0051539">
    <property type="term" value="F:4 iron, 4 sulfur cluster binding"/>
    <property type="evidence" value="ECO:0007669"/>
    <property type="project" value="UniProtKB-KW"/>
</dbReference>
<keyword evidence="10" id="KW-0408">Iron</keyword>
<evidence type="ECO:0000256" key="10">
    <source>
        <dbReference type="ARBA" id="ARBA00023004"/>
    </source>
</evidence>
<dbReference type="Gene3D" id="3.20.20.70">
    <property type="entry name" value="Aldolase class I"/>
    <property type="match status" value="1"/>
</dbReference>
<comment type="similarity">
    <text evidence="4">Belongs to the radical SAM superfamily. KamA family.</text>
</comment>
<dbReference type="SUPFAM" id="SSF102114">
    <property type="entry name" value="Radical SAM enzymes"/>
    <property type="match status" value="1"/>
</dbReference>
<organism evidence="17 18">
    <name type="scientific">Inmirania thermothiophila</name>
    <dbReference type="NCBI Taxonomy" id="1750597"/>
    <lineage>
        <taxon>Bacteria</taxon>
        <taxon>Pseudomonadati</taxon>
        <taxon>Pseudomonadota</taxon>
        <taxon>Gammaproteobacteria</taxon>
        <taxon>Chromatiales</taxon>
        <taxon>Ectothiorhodospiraceae</taxon>
        <taxon>Inmirania</taxon>
    </lineage>
</organism>
<name>A0A3N1Y8U5_9GAMM</name>
<evidence type="ECO:0000256" key="1">
    <source>
        <dbReference type="ARBA" id="ARBA00001352"/>
    </source>
</evidence>
<reference evidence="17 18" key="1">
    <citation type="submission" date="2018-11" db="EMBL/GenBank/DDBJ databases">
        <title>Genomic Encyclopedia of Type Strains, Phase IV (KMG-IV): sequencing the most valuable type-strain genomes for metagenomic binning, comparative biology and taxonomic classification.</title>
        <authorList>
            <person name="Goeker M."/>
        </authorList>
    </citation>
    <scope>NUCLEOTIDE SEQUENCE [LARGE SCALE GENOMIC DNA]</scope>
    <source>
        <strain evidence="17 18">DSM 100275</strain>
    </source>
</reference>
<dbReference type="InterPro" id="IPR058240">
    <property type="entry name" value="rSAM_sf"/>
</dbReference>
<keyword evidence="6 14" id="KW-0004">4Fe-4S</keyword>
<protein>
    <recommendedName>
        <fullName evidence="5">L-lysine 2,3-aminomutase</fullName>
    </recommendedName>
    <alternativeName>
        <fullName evidence="13">EF-P post-translational modification enzyme B</fullName>
    </alternativeName>
</protein>
<evidence type="ECO:0000313" key="18">
    <source>
        <dbReference type="Proteomes" id="UP000276634"/>
    </source>
</evidence>
<dbReference type="NCBIfam" id="TIGR00238">
    <property type="entry name" value="KamA family radical SAM protein"/>
    <property type="match status" value="1"/>
</dbReference>
<keyword evidence="11 14" id="KW-0411">Iron-sulfur</keyword>
<evidence type="ECO:0000313" key="17">
    <source>
        <dbReference type="EMBL" id="ROR35180.1"/>
    </source>
</evidence>
<keyword evidence="18" id="KW-1185">Reference proteome</keyword>
<dbReference type="InterPro" id="IPR013785">
    <property type="entry name" value="Aldolase_TIM"/>
</dbReference>
<dbReference type="Proteomes" id="UP000276634">
    <property type="component" value="Unassembled WGS sequence"/>
</dbReference>
<comment type="caution">
    <text evidence="17">The sequence shown here is derived from an EMBL/GenBank/DDBJ whole genome shotgun (WGS) entry which is preliminary data.</text>
</comment>
<evidence type="ECO:0000256" key="11">
    <source>
        <dbReference type="ARBA" id="ARBA00023014"/>
    </source>
</evidence>
<feature type="modified residue" description="N6-(pyridoxal phosphate)lysine" evidence="15">
    <location>
        <position position="323"/>
    </location>
</feature>
<evidence type="ECO:0000256" key="7">
    <source>
        <dbReference type="ARBA" id="ARBA00022691"/>
    </source>
</evidence>
<evidence type="ECO:0000256" key="6">
    <source>
        <dbReference type="ARBA" id="ARBA00022485"/>
    </source>
</evidence>
<comment type="cofactor">
    <cofactor evidence="2 15">
        <name>pyridoxal 5'-phosphate</name>
        <dbReference type="ChEBI" id="CHEBI:597326"/>
    </cofactor>
</comment>
<evidence type="ECO:0000256" key="14">
    <source>
        <dbReference type="PIRSR" id="PIRSR004911-1"/>
    </source>
</evidence>
<evidence type="ECO:0000256" key="3">
    <source>
        <dbReference type="ARBA" id="ARBA00001966"/>
    </source>
</evidence>
<dbReference type="InterPro" id="IPR022462">
    <property type="entry name" value="EpmB"/>
</dbReference>
<accession>A0A3N1Y8U5</accession>
<evidence type="ECO:0000256" key="13">
    <source>
        <dbReference type="ARBA" id="ARBA00030756"/>
    </source>
</evidence>
<feature type="binding site" evidence="14">
    <location>
        <position position="119"/>
    </location>
    <ligand>
        <name>[4Fe-4S] cluster</name>
        <dbReference type="ChEBI" id="CHEBI:49883"/>
        <note>4Fe-4S-S-AdoMet</note>
    </ligand>
</feature>
<dbReference type="CDD" id="cd01335">
    <property type="entry name" value="Radical_SAM"/>
    <property type="match status" value="1"/>
</dbReference>
<dbReference type="PANTHER" id="PTHR30538">
    <property type="entry name" value="LYSINE 2,3-AMINOMUTASE-RELATED"/>
    <property type="match status" value="1"/>
</dbReference>
<dbReference type="PROSITE" id="PS51918">
    <property type="entry name" value="RADICAL_SAM"/>
    <property type="match status" value="1"/>
</dbReference>
<dbReference type="PIRSF" id="PIRSF004911">
    <property type="entry name" value="DUF160"/>
    <property type="match status" value="1"/>
</dbReference>
<dbReference type="GO" id="GO:0016853">
    <property type="term" value="F:isomerase activity"/>
    <property type="evidence" value="ECO:0007669"/>
    <property type="project" value="UniProtKB-KW"/>
</dbReference>
<dbReference type="SFLD" id="SFLDG01070">
    <property type="entry name" value="PLP-dependent"/>
    <property type="match status" value="1"/>
</dbReference>
<evidence type="ECO:0000256" key="5">
    <source>
        <dbReference type="ARBA" id="ARBA00022363"/>
    </source>
</evidence>
<evidence type="ECO:0000256" key="4">
    <source>
        <dbReference type="ARBA" id="ARBA00008703"/>
    </source>
</evidence>
<evidence type="ECO:0000256" key="8">
    <source>
        <dbReference type="ARBA" id="ARBA00022723"/>
    </source>
</evidence>
<dbReference type="InterPro" id="IPR003739">
    <property type="entry name" value="Lys_aminomutase/Glu_NH3_mut"/>
</dbReference>
<dbReference type="GO" id="GO:0046872">
    <property type="term" value="F:metal ion binding"/>
    <property type="evidence" value="ECO:0007669"/>
    <property type="project" value="UniProtKB-KW"/>
</dbReference>